<evidence type="ECO:0000313" key="2">
    <source>
        <dbReference type="EMBL" id="TWU18672.1"/>
    </source>
</evidence>
<organism evidence="2 3">
    <name type="scientific">Allorhodopirellula heiligendammensis</name>
    <dbReference type="NCBI Taxonomy" id="2714739"/>
    <lineage>
        <taxon>Bacteria</taxon>
        <taxon>Pseudomonadati</taxon>
        <taxon>Planctomycetota</taxon>
        <taxon>Planctomycetia</taxon>
        <taxon>Pirellulales</taxon>
        <taxon>Pirellulaceae</taxon>
        <taxon>Allorhodopirellula</taxon>
    </lineage>
</organism>
<dbReference type="InterPro" id="IPR036873">
    <property type="entry name" value="Rhodanese-like_dom_sf"/>
</dbReference>
<accession>A0A5C6C3L2</accession>
<name>A0A5C6C3L2_9BACT</name>
<protein>
    <recommendedName>
        <fullName evidence="1">Rhodanese domain-containing protein</fullName>
    </recommendedName>
</protein>
<dbReference type="PROSITE" id="PS50206">
    <property type="entry name" value="RHODANESE_3"/>
    <property type="match status" value="1"/>
</dbReference>
<reference evidence="2 3" key="1">
    <citation type="journal article" date="2020" name="Antonie Van Leeuwenhoek">
        <title>Rhodopirellula heiligendammensis sp. nov., Rhodopirellula pilleata sp. nov., and Rhodopirellula solitaria sp. nov. isolated from natural or artificial marine surfaces in Northern Germany and California, USA, and emended description of the genus Rhodopirellula.</title>
        <authorList>
            <person name="Kallscheuer N."/>
            <person name="Wiegand S."/>
            <person name="Jogler M."/>
            <person name="Boedeker C."/>
            <person name="Peeters S.H."/>
            <person name="Rast P."/>
            <person name="Heuer A."/>
            <person name="Jetten M.S.M."/>
            <person name="Rohde M."/>
            <person name="Jogler C."/>
        </authorList>
    </citation>
    <scope>NUCLEOTIDE SEQUENCE [LARGE SCALE GENOMIC DNA]</scope>
    <source>
        <strain evidence="2 3">Poly21</strain>
    </source>
</reference>
<dbReference type="InterPro" id="IPR001763">
    <property type="entry name" value="Rhodanese-like_dom"/>
</dbReference>
<dbReference type="PANTHER" id="PTHR43031:SF16">
    <property type="entry name" value="OXIDOREDUCTASE"/>
    <property type="match status" value="1"/>
</dbReference>
<dbReference type="Pfam" id="PF00581">
    <property type="entry name" value="Rhodanese"/>
    <property type="match status" value="1"/>
</dbReference>
<dbReference type="RefSeq" id="WP_146405679.1">
    <property type="nucleotide sequence ID" value="NZ_SJPU01000001.1"/>
</dbReference>
<gene>
    <name evidence="2" type="ORF">Poly21_08360</name>
</gene>
<sequence>MGSIGDFVIQVCNASFFGWEWLRRCLGRPPVERISTSDLKAMLAVDARNLILIDVRSRAEQQVSIIPGAIPQHQVAADPSCLIDKNVVVYCTIGGRSYLVARRLVVAGVHAKNYRDGILGWRRAELPLETMNGAATTAVHTYWRIFHVPGEKGAEN</sequence>
<dbReference type="PANTHER" id="PTHR43031">
    <property type="entry name" value="FAD-DEPENDENT OXIDOREDUCTASE"/>
    <property type="match status" value="1"/>
</dbReference>
<dbReference type="SMART" id="SM00450">
    <property type="entry name" value="RHOD"/>
    <property type="match status" value="1"/>
</dbReference>
<dbReference type="Proteomes" id="UP000319908">
    <property type="component" value="Unassembled WGS sequence"/>
</dbReference>
<dbReference type="InterPro" id="IPR050229">
    <property type="entry name" value="GlpE_sulfurtransferase"/>
</dbReference>
<dbReference type="EMBL" id="SJPU01000001">
    <property type="protein sequence ID" value="TWU18672.1"/>
    <property type="molecule type" value="Genomic_DNA"/>
</dbReference>
<feature type="domain" description="Rhodanese" evidence="1">
    <location>
        <begin position="46"/>
        <end position="130"/>
    </location>
</feature>
<proteinExistence type="predicted"/>
<evidence type="ECO:0000313" key="3">
    <source>
        <dbReference type="Proteomes" id="UP000319908"/>
    </source>
</evidence>
<keyword evidence="3" id="KW-1185">Reference proteome</keyword>
<dbReference type="CDD" id="cd00158">
    <property type="entry name" value="RHOD"/>
    <property type="match status" value="1"/>
</dbReference>
<dbReference type="OrthoDB" id="274952at2"/>
<evidence type="ECO:0000259" key="1">
    <source>
        <dbReference type="PROSITE" id="PS50206"/>
    </source>
</evidence>
<dbReference type="Gene3D" id="3.40.250.10">
    <property type="entry name" value="Rhodanese-like domain"/>
    <property type="match status" value="1"/>
</dbReference>
<comment type="caution">
    <text evidence="2">The sequence shown here is derived from an EMBL/GenBank/DDBJ whole genome shotgun (WGS) entry which is preliminary data.</text>
</comment>
<dbReference type="AlphaFoldDB" id="A0A5C6C3L2"/>
<dbReference type="SUPFAM" id="SSF52821">
    <property type="entry name" value="Rhodanese/Cell cycle control phosphatase"/>
    <property type="match status" value="1"/>
</dbReference>